<evidence type="ECO:0000313" key="3">
    <source>
        <dbReference type="EMBL" id="OXA60278.1"/>
    </source>
</evidence>
<dbReference type="Pfam" id="PF21666">
    <property type="entry name" value="DUF4246_N"/>
    <property type="match status" value="1"/>
</dbReference>
<evidence type="ECO:0000313" key="4">
    <source>
        <dbReference type="Proteomes" id="UP000198287"/>
    </source>
</evidence>
<dbReference type="Pfam" id="PF14033">
    <property type="entry name" value="DUF4246"/>
    <property type="match status" value="1"/>
</dbReference>
<feature type="domain" description="DUF4246" evidence="2">
    <location>
        <begin position="6"/>
        <end position="60"/>
    </location>
</feature>
<organism evidence="3 4">
    <name type="scientific">Folsomia candida</name>
    <name type="common">Springtail</name>
    <dbReference type="NCBI Taxonomy" id="158441"/>
    <lineage>
        <taxon>Eukaryota</taxon>
        <taxon>Metazoa</taxon>
        <taxon>Ecdysozoa</taxon>
        <taxon>Arthropoda</taxon>
        <taxon>Hexapoda</taxon>
        <taxon>Collembola</taxon>
        <taxon>Entomobryomorpha</taxon>
        <taxon>Isotomoidea</taxon>
        <taxon>Isotomidae</taxon>
        <taxon>Proisotominae</taxon>
        <taxon>Folsomia</taxon>
    </lineage>
</organism>
<dbReference type="InterPro" id="IPR049192">
    <property type="entry name" value="DUF4246_C"/>
</dbReference>
<comment type="caution">
    <text evidence="3">The sequence shown here is derived from an EMBL/GenBank/DDBJ whole genome shotgun (WGS) entry which is preliminary data.</text>
</comment>
<dbReference type="Proteomes" id="UP000198287">
    <property type="component" value="Unassembled WGS sequence"/>
</dbReference>
<reference evidence="3 4" key="1">
    <citation type="submission" date="2015-12" db="EMBL/GenBank/DDBJ databases">
        <title>The genome of Folsomia candida.</title>
        <authorList>
            <person name="Faddeeva A."/>
            <person name="Derks M.F."/>
            <person name="Anvar Y."/>
            <person name="Smit S."/>
            <person name="Van Straalen N."/>
            <person name="Roelofs D."/>
        </authorList>
    </citation>
    <scope>NUCLEOTIDE SEQUENCE [LARGE SCALE GENOMIC DNA]</scope>
    <source>
        <strain evidence="3 4">VU population</strain>
        <tissue evidence="3">Whole body</tissue>
    </source>
</reference>
<evidence type="ECO:0000259" key="1">
    <source>
        <dbReference type="Pfam" id="PF14033"/>
    </source>
</evidence>
<accession>A0A226EST6</accession>
<feature type="domain" description="DUF4246" evidence="1">
    <location>
        <begin position="75"/>
        <end position="491"/>
    </location>
</feature>
<dbReference type="AlphaFoldDB" id="A0A226EST6"/>
<sequence length="554" mass="63670">MDNFDTPFPHAFLEGEYMVGWSPKTVDELDLIKLANCIREKVDWERKMRDPTIVEKWKNEVIAMKPRINKIIEKFEYVLAELEWVLANRDSVTGIEPSTVDNTYHSDRLIEESLRQELITCVRALEDVPDSQKDWHPGSNNQVLDLVHPSLFPLVIRETPILRNTHAATRPVANVSAGASSSESYNHLMYFADKADLLSADEAGAQALAPVDQFPPYAKSLNYQWLPADVSVNEQGSVQFDSYINNLHPEHYPKLYSTLEKILGKFIPMFDKVLTSLRHPRKNRIVLPDSDWYEEVVLPDGDASDYDESDSLEKIFKPFVIPQFEAPLIPPTEVKLNWRKLQVIVKLANIHLTPDKPEYPGGVWHLEGMANERIIASGIYYYSQENITESRLNFRQAIQEPDYEQYDDTGVAVVYDLRDEEALNQNLGTIVTKESRCIGFPNTLQHQVAPFQLINPTESGHRKILVFFLVDPTVQILSSSRVPPQSRSWFLKEMDKEATCMPDLIVHKIVGMLSWPVGLEEAKKTRDLLMQERKFFVQNNNESLFERPFSLCEH</sequence>
<dbReference type="OrthoDB" id="7774387at2759"/>
<dbReference type="InterPro" id="IPR025340">
    <property type="entry name" value="DUF4246"/>
</dbReference>
<dbReference type="InterPro" id="IPR049207">
    <property type="entry name" value="DUF4246_N"/>
</dbReference>
<gene>
    <name evidence="3" type="ORF">Fcan01_05139</name>
</gene>
<name>A0A226EST6_FOLCA</name>
<keyword evidence="4" id="KW-1185">Reference proteome</keyword>
<dbReference type="EMBL" id="LNIX01000002">
    <property type="protein sequence ID" value="OXA60278.1"/>
    <property type="molecule type" value="Genomic_DNA"/>
</dbReference>
<evidence type="ECO:0000259" key="2">
    <source>
        <dbReference type="Pfam" id="PF21666"/>
    </source>
</evidence>
<protein>
    <submittedName>
        <fullName evidence="3">Uncharacterized protein</fullName>
    </submittedName>
</protein>
<proteinExistence type="predicted"/>
<dbReference type="PANTHER" id="PTHR33119">
    <property type="entry name" value="IFI3P"/>
    <property type="match status" value="1"/>
</dbReference>
<dbReference type="STRING" id="158441.A0A226EST6"/>
<dbReference type="PANTHER" id="PTHR33119:SF1">
    <property type="entry name" value="FE2OG DIOXYGENASE DOMAIN-CONTAINING PROTEIN"/>
    <property type="match status" value="1"/>
</dbReference>